<organism evidence="2 3">
    <name type="scientific">Suillus discolor</name>
    <dbReference type="NCBI Taxonomy" id="1912936"/>
    <lineage>
        <taxon>Eukaryota</taxon>
        <taxon>Fungi</taxon>
        <taxon>Dikarya</taxon>
        <taxon>Basidiomycota</taxon>
        <taxon>Agaricomycotina</taxon>
        <taxon>Agaricomycetes</taxon>
        <taxon>Agaricomycetidae</taxon>
        <taxon>Boletales</taxon>
        <taxon>Suillineae</taxon>
        <taxon>Suillaceae</taxon>
        <taxon>Suillus</taxon>
    </lineage>
</organism>
<feature type="compositionally biased region" description="Low complexity" evidence="1">
    <location>
        <begin position="7"/>
        <end position="24"/>
    </location>
</feature>
<keyword evidence="3" id="KW-1185">Reference proteome</keyword>
<dbReference type="GeneID" id="64704508"/>
<comment type="caution">
    <text evidence="2">The sequence shown here is derived from an EMBL/GenBank/DDBJ whole genome shotgun (WGS) entry which is preliminary data.</text>
</comment>
<reference evidence="2" key="1">
    <citation type="journal article" date="2020" name="New Phytol.">
        <title>Comparative genomics reveals dynamic genome evolution in host specialist ectomycorrhizal fungi.</title>
        <authorList>
            <person name="Lofgren L.A."/>
            <person name="Nguyen N.H."/>
            <person name="Vilgalys R."/>
            <person name="Ruytinx J."/>
            <person name="Liao H.L."/>
            <person name="Branco S."/>
            <person name="Kuo A."/>
            <person name="LaButti K."/>
            <person name="Lipzen A."/>
            <person name="Andreopoulos W."/>
            <person name="Pangilinan J."/>
            <person name="Riley R."/>
            <person name="Hundley H."/>
            <person name="Na H."/>
            <person name="Barry K."/>
            <person name="Grigoriev I.V."/>
            <person name="Stajich J.E."/>
            <person name="Kennedy P.G."/>
        </authorList>
    </citation>
    <scope>NUCLEOTIDE SEQUENCE</scope>
    <source>
        <strain evidence="2">FC423</strain>
    </source>
</reference>
<evidence type="ECO:0000313" key="2">
    <source>
        <dbReference type="EMBL" id="KAG2094042.1"/>
    </source>
</evidence>
<feature type="region of interest" description="Disordered" evidence="1">
    <location>
        <begin position="291"/>
        <end position="328"/>
    </location>
</feature>
<dbReference type="EMBL" id="JABBWM010000081">
    <property type="protein sequence ID" value="KAG2094042.1"/>
    <property type="molecule type" value="Genomic_DNA"/>
</dbReference>
<evidence type="ECO:0000256" key="1">
    <source>
        <dbReference type="SAM" id="MobiDB-lite"/>
    </source>
</evidence>
<feature type="region of interest" description="Disordered" evidence="1">
    <location>
        <begin position="1"/>
        <end position="24"/>
    </location>
</feature>
<evidence type="ECO:0000313" key="3">
    <source>
        <dbReference type="Proteomes" id="UP000823399"/>
    </source>
</evidence>
<dbReference type="AlphaFoldDB" id="A0A9P7JNK0"/>
<proteinExistence type="predicted"/>
<dbReference type="Proteomes" id="UP000823399">
    <property type="component" value="Unassembled WGS sequence"/>
</dbReference>
<dbReference type="RefSeq" id="XP_041287408.1">
    <property type="nucleotide sequence ID" value="XM_041442249.1"/>
</dbReference>
<feature type="compositionally biased region" description="Polar residues" evidence="1">
    <location>
        <begin position="302"/>
        <end position="313"/>
    </location>
</feature>
<feature type="compositionally biased region" description="Basic residues" evidence="1">
    <location>
        <begin position="318"/>
        <end position="328"/>
    </location>
</feature>
<accession>A0A9P7JNK0</accession>
<dbReference type="OrthoDB" id="3224221at2759"/>
<sequence>MSLPNDTSLTGPLGGPSLEPSPGELVSALHRLGSVMRNFTSRNSPSAQESTPTYLPYIRFRPRAMNAVLTTSHPSSSIDAVPQHMHPAPQPMLPAPQFPPPTSVAVLSQTPAGRSDVPHVGLSVDRRSHQALNWVVEVPSHRGSSHSRSPNMSGCASTSYFGTGHQQMLTMPPSSGGEHDISMAYEHLHQTDTNHVTPPIQPRAVSIAPAMDTSPIVNFRSTDPPLQTPSPARHFIMPSAIESHLDRLVTQRLLELSHNVLTPTLKQAIDAMIPSMVERLSDNMRNAPIGLQRRTHKEDSSSDTQASDSNDNLTPCPCRKRPSKRGPKNHLHLAFRSYLQEKRLLKGKDGSLPQSPPIETIQAFNHNHDCCPTLQDLFIDWSDSLKKSLWNTEIINLIVVDFQAKIRNGSYVQVLFHAEATSLDNLHSLCIDKLRRTQYQCRQHAQISDYLNLDEMNHASRQLSACNERSQCLDRCNTRKHGTLERRIKIVAQNRHRNPDTWDTIKHIINWLDVDGVSGDETDMPIGVTPKVIRRVGLPWLNPDITHLLHAVESYAPATHEENMTIPIGNSSLPRILEPKRTAQNSIAIQWLPRNWYNDHWYKANSTSAHALLGARKPLILPTLEPYGSQKRP</sequence>
<protein>
    <submittedName>
        <fullName evidence="2">Uncharacterized protein</fullName>
    </submittedName>
</protein>
<name>A0A9P7JNK0_9AGAM</name>
<gene>
    <name evidence="2" type="ORF">F5147DRAFT_779138</name>
</gene>